<comment type="caution">
    <text evidence="3">The sequence shown here is derived from an EMBL/GenBank/DDBJ whole genome shotgun (WGS) entry which is preliminary data.</text>
</comment>
<dbReference type="Proteomes" id="UP000076584">
    <property type="component" value="Unassembled WGS sequence"/>
</dbReference>
<dbReference type="PANTHER" id="PTHR36223:SF1">
    <property type="entry name" value="TRANSCRIPTION ELONGATION FACTOR EAF N-TERMINAL DOMAIN-CONTAINING PROTEIN"/>
    <property type="match status" value="1"/>
</dbReference>
<evidence type="ECO:0000259" key="2">
    <source>
        <dbReference type="Pfam" id="PF25534"/>
    </source>
</evidence>
<evidence type="ECO:0000313" key="4">
    <source>
        <dbReference type="Proteomes" id="UP000076584"/>
    </source>
</evidence>
<dbReference type="STRING" id="1573173.A0A167A953"/>
<evidence type="ECO:0000313" key="3">
    <source>
        <dbReference type="EMBL" id="KZL79855.1"/>
    </source>
</evidence>
<gene>
    <name evidence="3" type="ORF">CI238_02350</name>
</gene>
<protein>
    <recommendedName>
        <fullName evidence="2">DUF7918 domain-containing protein</fullName>
    </recommendedName>
</protein>
<proteinExistence type="predicted"/>
<sequence length="332" mass="37412">MAVIDGLPEIKVSIRLNGSHDDCAEYDDPGPPQSPASRGTATHSISKIIKSQDDANFSIHCEVKDARCWIQDKRGLGTNIYIDGSIVSRLGIMEKELRNGVCCGAVEGIMVESAKSGMAMLKRFRFTAIKQVEEGGVRVAEDLKVVKHIGNIEIIAYRIEIHRRKDWKPITATLKTELAEKDMKCKNLSHSTSLSKGRETRKSYYLTVTYIDGEVQLARFIFRYKSKAALQIDGIIPRDPSPELSTEHQTKNAADLPEAELLRLTQERLHQLANVKRECISGVKREADDEIDLRQRKIYKTDADGTIDLTSEDFEHQIWDIMENLGTHGYRA</sequence>
<dbReference type="Pfam" id="PF25534">
    <property type="entry name" value="DUF7918"/>
    <property type="match status" value="1"/>
</dbReference>
<organism evidence="3 4">
    <name type="scientific">Colletotrichum incanum</name>
    <name type="common">Soybean anthracnose fungus</name>
    <dbReference type="NCBI Taxonomy" id="1573173"/>
    <lineage>
        <taxon>Eukaryota</taxon>
        <taxon>Fungi</taxon>
        <taxon>Dikarya</taxon>
        <taxon>Ascomycota</taxon>
        <taxon>Pezizomycotina</taxon>
        <taxon>Sordariomycetes</taxon>
        <taxon>Hypocreomycetidae</taxon>
        <taxon>Glomerellales</taxon>
        <taxon>Glomerellaceae</taxon>
        <taxon>Colletotrichum</taxon>
        <taxon>Colletotrichum spaethianum species complex</taxon>
    </lineage>
</organism>
<reference evidence="3 4" key="1">
    <citation type="submission" date="2015-06" db="EMBL/GenBank/DDBJ databases">
        <title>Survival trade-offs in plant roots during colonization by closely related pathogenic and mutualistic fungi.</title>
        <authorList>
            <person name="Hacquard S."/>
            <person name="Kracher B."/>
            <person name="Hiruma K."/>
            <person name="Weinman A."/>
            <person name="Muench P."/>
            <person name="Garrido Oter R."/>
            <person name="Ver Loren van Themaat E."/>
            <person name="Dallerey J.-F."/>
            <person name="Damm U."/>
            <person name="Henrissat B."/>
            <person name="Lespinet O."/>
            <person name="Thon M."/>
            <person name="Kemen E."/>
            <person name="McHardy A.C."/>
            <person name="Schulze-Lefert P."/>
            <person name="O'Connell R.J."/>
        </authorList>
    </citation>
    <scope>NUCLEOTIDE SEQUENCE [LARGE SCALE GENOMIC DNA]</scope>
    <source>
        <strain evidence="3 4">MAFF 238704</strain>
    </source>
</reference>
<dbReference type="InterPro" id="IPR057678">
    <property type="entry name" value="DUF7918"/>
</dbReference>
<name>A0A167A953_COLIC</name>
<keyword evidence="4" id="KW-1185">Reference proteome</keyword>
<feature type="domain" description="DUF7918" evidence="2">
    <location>
        <begin position="10"/>
        <end position="239"/>
    </location>
</feature>
<evidence type="ECO:0000256" key="1">
    <source>
        <dbReference type="SAM" id="MobiDB-lite"/>
    </source>
</evidence>
<dbReference type="AlphaFoldDB" id="A0A167A953"/>
<dbReference type="EMBL" id="LFIW01002021">
    <property type="protein sequence ID" value="KZL79855.1"/>
    <property type="molecule type" value="Genomic_DNA"/>
</dbReference>
<feature type="region of interest" description="Disordered" evidence="1">
    <location>
        <begin position="22"/>
        <end position="42"/>
    </location>
</feature>
<dbReference type="PANTHER" id="PTHR36223">
    <property type="entry name" value="BETA-LACTAMASE-TYPE TRANSPEPTIDASE FOLD DOMAIN CONTAINING PROTEIN"/>
    <property type="match status" value="1"/>
</dbReference>
<accession>A0A167A953</accession>